<evidence type="ECO:0000256" key="4">
    <source>
        <dbReference type="ARBA" id="ARBA00022777"/>
    </source>
</evidence>
<keyword evidence="9" id="KW-1185">Reference proteome</keyword>
<evidence type="ECO:0000256" key="3">
    <source>
        <dbReference type="ARBA" id="ARBA00022741"/>
    </source>
</evidence>
<keyword evidence="4" id="KW-0418">Kinase</keyword>
<dbReference type="GO" id="GO:0042174">
    <property type="term" value="P:negative regulation of sporulation resulting in formation of a cellular spore"/>
    <property type="evidence" value="ECO:0007669"/>
    <property type="project" value="InterPro"/>
</dbReference>
<dbReference type="PANTHER" id="PTHR35526">
    <property type="entry name" value="ANTI-SIGMA-F FACTOR RSBW-RELATED"/>
    <property type="match status" value="1"/>
</dbReference>
<dbReference type="Pfam" id="PF13581">
    <property type="entry name" value="HATPase_c_2"/>
    <property type="match status" value="1"/>
</dbReference>
<dbReference type="AlphaFoldDB" id="A0A6N4THE7"/>
<dbReference type="KEGG" id="aarg:Aargi30884_07970"/>
<keyword evidence="6" id="KW-0749">Sporulation</keyword>
<feature type="domain" description="Histidine kinase/HSP90-like ATPase" evidence="7">
    <location>
        <begin position="35"/>
        <end position="140"/>
    </location>
</feature>
<dbReference type="Gene3D" id="3.30.565.10">
    <property type="entry name" value="Histidine kinase-like ATPase, C-terminal domain"/>
    <property type="match status" value="1"/>
</dbReference>
<sequence>MNNEMSVEFVSRLENEAFLRTSAVAFLLPLNLHMDEIMEIKTLLAEAVVNAMIHGYEGREDGRIRVSIAYDESDIHMIIEDEGCGIDDIQLAMQPLYTSKQHLERSGMGMTIMQTFADDFHVISEKGKGTTVTIVKHLHHGTEANQ</sequence>
<dbReference type="PANTHER" id="PTHR35526:SF3">
    <property type="entry name" value="ANTI-SIGMA-F FACTOR RSBW"/>
    <property type="match status" value="1"/>
</dbReference>
<evidence type="ECO:0000256" key="2">
    <source>
        <dbReference type="ARBA" id="ARBA00022679"/>
    </source>
</evidence>
<dbReference type="SMART" id="SM00387">
    <property type="entry name" value="HATPase_c"/>
    <property type="match status" value="1"/>
</dbReference>
<dbReference type="NCBIfam" id="TIGR01925">
    <property type="entry name" value="spIIAB"/>
    <property type="match status" value="1"/>
</dbReference>
<evidence type="ECO:0000256" key="5">
    <source>
        <dbReference type="ARBA" id="ARBA00022840"/>
    </source>
</evidence>
<dbReference type="GO" id="GO:0016989">
    <property type="term" value="F:sigma factor antagonist activity"/>
    <property type="evidence" value="ECO:0007669"/>
    <property type="project" value="InterPro"/>
</dbReference>
<dbReference type="InterPro" id="IPR003594">
    <property type="entry name" value="HATPase_dom"/>
</dbReference>
<evidence type="ECO:0000259" key="7">
    <source>
        <dbReference type="SMART" id="SM00387"/>
    </source>
</evidence>
<dbReference type="RefSeq" id="WP_115715051.1">
    <property type="nucleotide sequence ID" value="NZ_AP019695.1"/>
</dbReference>
<dbReference type="GO" id="GO:0030435">
    <property type="term" value="P:sporulation resulting in formation of a cellular spore"/>
    <property type="evidence" value="ECO:0007669"/>
    <property type="project" value="UniProtKB-KW"/>
</dbReference>
<keyword evidence="2" id="KW-0808">Transferase</keyword>
<proteinExistence type="predicted"/>
<evidence type="ECO:0000313" key="8">
    <source>
        <dbReference type="EMBL" id="BBK21894.1"/>
    </source>
</evidence>
<keyword evidence="1" id="KW-0723">Serine/threonine-protein kinase</keyword>
<dbReference type="GO" id="GO:0004674">
    <property type="term" value="F:protein serine/threonine kinase activity"/>
    <property type="evidence" value="ECO:0007669"/>
    <property type="project" value="UniProtKB-KW"/>
</dbReference>
<dbReference type="InterPro" id="IPR036890">
    <property type="entry name" value="HATPase_C_sf"/>
</dbReference>
<name>A0A6N4THE7_9FIRM</name>
<dbReference type="InterPro" id="IPR050267">
    <property type="entry name" value="Anti-sigma-factor_SerPK"/>
</dbReference>
<keyword evidence="5" id="KW-0067">ATP-binding</keyword>
<evidence type="ECO:0000313" key="9">
    <source>
        <dbReference type="Proteomes" id="UP000464754"/>
    </source>
</evidence>
<dbReference type="GO" id="GO:0005524">
    <property type="term" value="F:ATP binding"/>
    <property type="evidence" value="ECO:0007669"/>
    <property type="project" value="UniProtKB-KW"/>
</dbReference>
<dbReference type="InterPro" id="IPR010194">
    <property type="entry name" value="Anti-sigma_F"/>
</dbReference>
<protein>
    <submittedName>
        <fullName evidence="8">Anti-sigma F factor</fullName>
    </submittedName>
</protein>
<dbReference type="EMBL" id="AP019695">
    <property type="protein sequence ID" value="BBK21894.1"/>
    <property type="molecule type" value="Genomic_DNA"/>
</dbReference>
<organism evidence="8 9">
    <name type="scientific">Amedibacterium intestinale</name>
    <dbReference type="NCBI Taxonomy" id="2583452"/>
    <lineage>
        <taxon>Bacteria</taxon>
        <taxon>Bacillati</taxon>
        <taxon>Bacillota</taxon>
        <taxon>Erysipelotrichia</taxon>
        <taxon>Erysipelotrichales</taxon>
        <taxon>Erysipelotrichaceae</taxon>
        <taxon>Amedibacterium</taxon>
    </lineage>
</organism>
<evidence type="ECO:0000256" key="1">
    <source>
        <dbReference type="ARBA" id="ARBA00022527"/>
    </source>
</evidence>
<accession>A0A6N4THE7</accession>
<gene>
    <name evidence="8" type="primary">spoIIAB</name>
    <name evidence="8" type="ORF">Aargi30884_07970</name>
</gene>
<keyword evidence="3" id="KW-0547">Nucleotide-binding</keyword>
<dbReference type="SUPFAM" id="SSF55874">
    <property type="entry name" value="ATPase domain of HSP90 chaperone/DNA topoisomerase II/histidine kinase"/>
    <property type="match status" value="1"/>
</dbReference>
<reference evidence="9" key="1">
    <citation type="submission" date="2019-05" db="EMBL/GenBank/DDBJ databases">
        <title>Complete genome sequencing of Absiella argi strain JCM 30884.</title>
        <authorList>
            <person name="Sakamoto M."/>
            <person name="Murakami T."/>
            <person name="Mori H."/>
        </authorList>
    </citation>
    <scope>NUCLEOTIDE SEQUENCE [LARGE SCALE GENOMIC DNA]</scope>
    <source>
        <strain evidence="9">JCM 30884</strain>
    </source>
</reference>
<dbReference type="Proteomes" id="UP000464754">
    <property type="component" value="Chromosome"/>
</dbReference>
<evidence type="ECO:0000256" key="6">
    <source>
        <dbReference type="ARBA" id="ARBA00022969"/>
    </source>
</evidence>